<sequence length="379" mass="41397">MQMPALHDWRTSVFGAILVAASISGGCSSELLGNPEADFDDYRQRLERVLEVSFEAPEPPEVLKPRYPQRRDLQRQASEFSLGILDIFTLDACTVGQLVAQRNSALGKVASASAIWRYEQAFLASVDDCLRLLGEDVSEVTQLMTALAEVRDVKRQELGIAQWNATFASVEFQALFSTGDGLLQRDFAAARSQQLGRALERLVGYVQGEDTAALDDLEAINATLIANPYPGRVLLSVEAMTAELQSIADTLETLLTHSDGTPCRPERLDDETTKIAMNVLELVYVGRIQPYLAELQKAGHAWIGPLAELSNAIRISNKPPDFQAFAARYLDPEAGVWAAFQAASQRHAQLWTRVRAPVPPSGNAEAVAATIEPVSGCSR</sequence>
<evidence type="ECO:0000313" key="1">
    <source>
        <dbReference type="EMBL" id="GAA3970141.1"/>
    </source>
</evidence>
<protein>
    <submittedName>
        <fullName evidence="1">DUF3080 domain-containing protein</fullName>
    </submittedName>
</protein>
<evidence type="ECO:0000313" key="2">
    <source>
        <dbReference type="Proteomes" id="UP001501337"/>
    </source>
</evidence>
<name>A0ABP7PSH5_9GAMM</name>
<keyword evidence="2" id="KW-1185">Reference proteome</keyword>
<comment type="caution">
    <text evidence="1">The sequence shown here is derived from an EMBL/GenBank/DDBJ whole genome shotgun (WGS) entry which is preliminary data.</text>
</comment>
<dbReference type="InterPro" id="IPR021431">
    <property type="entry name" value="DUF3080"/>
</dbReference>
<dbReference type="Pfam" id="PF11279">
    <property type="entry name" value="DUF3080"/>
    <property type="match status" value="1"/>
</dbReference>
<proteinExistence type="predicted"/>
<dbReference type="EMBL" id="BAABBO010000012">
    <property type="protein sequence ID" value="GAA3970141.1"/>
    <property type="molecule type" value="Genomic_DNA"/>
</dbReference>
<reference evidence="2" key="1">
    <citation type="journal article" date="2019" name="Int. J. Syst. Evol. Microbiol.">
        <title>The Global Catalogue of Microorganisms (GCM) 10K type strain sequencing project: providing services to taxonomists for standard genome sequencing and annotation.</title>
        <authorList>
            <consortium name="The Broad Institute Genomics Platform"/>
            <consortium name="The Broad Institute Genome Sequencing Center for Infectious Disease"/>
            <person name="Wu L."/>
            <person name="Ma J."/>
        </authorList>
    </citation>
    <scope>NUCLEOTIDE SEQUENCE [LARGE SCALE GENOMIC DNA]</scope>
    <source>
        <strain evidence="2">JCM 17555</strain>
    </source>
</reference>
<organism evidence="1 2">
    <name type="scientific">Allohahella marinimesophila</name>
    <dbReference type="NCBI Taxonomy" id="1054972"/>
    <lineage>
        <taxon>Bacteria</taxon>
        <taxon>Pseudomonadati</taxon>
        <taxon>Pseudomonadota</taxon>
        <taxon>Gammaproteobacteria</taxon>
        <taxon>Oceanospirillales</taxon>
        <taxon>Hahellaceae</taxon>
        <taxon>Allohahella</taxon>
    </lineage>
</organism>
<accession>A0ABP7PSH5</accession>
<dbReference type="Proteomes" id="UP001501337">
    <property type="component" value="Unassembled WGS sequence"/>
</dbReference>
<gene>
    <name evidence="1" type="ORF">GCM10022278_29760</name>
</gene>